<protein>
    <submittedName>
        <fullName evidence="2">Uncharacterized protein (DUF983 family)</fullName>
    </submittedName>
</protein>
<comment type="caution">
    <text evidence="2">The sequence shown here is derived from an EMBL/GenBank/DDBJ whole genome shotgun (WGS) entry which is preliminary data.</text>
</comment>
<evidence type="ECO:0000256" key="1">
    <source>
        <dbReference type="SAM" id="Phobius"/>
    </source>
</evidence>
<organism evidence="2 3">
    <name type="scientific">Paenibacillus hunanensis</name>
    <dbReference type="NCBI Taxonomy" id="539262"/>
    <lineage>
        <taxon>Bacteria</taxon>
        <taxon>Bacillati</taxon>
        <taxon>Bacillota</taxon>
        <taxon>Bacilli</taxon>
        <taxon>Bacillales</taxon>
        <taxon>Paenibacillaceae</taxon>
        <taxon>Paenibacillus</taxon>
    </lineage>
</organism>
<dbReference type="RefSeq" id="WP_188775974.1">
    <property type="nucleotide sequence ID" value="NZ_BMMB01000005.1"/>
</dbReference>
<sequence length="71" mass="8233">MKPKTAFLLKNSIVTGFICSIVIIILLQMDNSFITPKDIWIQLSTWIPICFIMGYGISEVKWRFKNRHSGE</sequence>
<keyword evidence="1" id="KW-0812">Transmembrane</keyword>
<gene>
    <name evidence="2" type="ORF">JOC58_001764</name>
</gene>
<keyword evidence="1" id="KW-1133">Transmembrane helix</keyword>
<dbReference type="Proteomes" id="UP001185028">
    <property type="component" value="Unassembled WGS sequence"/>
</dbReference>
<feature type="transmembrane region" description="Helical" evidence="1">
    <location>
        <begin position="39"/>
        <end position="57"/>
    </location>
</feature>
<keyword evidence="3" id="KW-1185">Reference proteome</keyword>
<evidence type="ECO:0000313" key="2">
    <source>
        <dbReference type="EMBL" id="MDR6243871.1"/>
    </source>
</evidence>
<reference evidence="2 3" key="1">
    <citation type="submission" date="2023-07" db="EMBL/GenBank/DDBJ databases">
        <title>Genomic Encyclopedia of Type Strains, Phase IV (KMG-IV): sequencing the most valuable type-strain genomes for metagenomic binning, comparative biology and taxonomic classification.</title>
        <authorList>
            <person name="Goeker M."/>
        </authorList>
    </citation>
    <scope>NUCLEOTIDE SEQUENCE [LARGE SCALE GENOMIC DNA]</scope>
    <source>
        <strain evidence="2 3">DSM 22170</strain>
    </source>
</reference>
<name>A0ABU1IY77_9BACL</name>
<keyword evidence="1" id="KW-0472">Membrane</keyword>
<feature type="transmembrane region" description="Helical" evidence="1">
    <location>
        <begin position="7"/>
        <end position="27"/>
    </location>
</feature>
<evidence type="ECO:0000313" key="3">
    <source>
        <dbReference type="Proteomes" id="UP001185028"/>
    </source>
</evidence>
<proteinExistence type="predicted"/>
<accession>A0ABU1IY77</accession>
<dbReference type="EMBL" id="JAVDQH010000006">
    <property type="protein sequence ID" value="MDR6243871.1"/>
    <property type="molecule type" value="Genomic_DNA"/>
</dbReference>